<dbReference type="RefSeq" id="WP_015951507.1">
    <property type="nucleotide sequence ID" value="NC_011757.1"/>
</dbReference>
<accession>B7KTY3</accession>
<reference evidence="1 2" key="2">
    <citation type="journal article" date="2012" name="J. Bacteriol.">
        <title>Complete genome sequences of six strains of the genus Methylobacterium.</title>
        <authorList>
            <person name="Marx C.J."/>
            <person name="Bringel F."/>
            <person name="Chistoserdova L."/>
            <person name="Moulin L."/>
            <person name="Farhan Ul Haque M."/>
            <person name="Fleischman D.E."/>
            <person name="Gruffaz C."/>
            <person name="Jourand P."/>
            <person name="Knief C."/>
            <person name="Lee M.C."/>
            <person name="Muller E.E."/>
            <person name="Nadalig T."/>
            <person name="Peyraud R."/>
            <person name="Roselli S."/>
            <person name="Russ L."/>
            <person name="Goodwin L.A."/>
            <person name="Ivanova N."/>
            <person name="Kyrpides N."/>
            <person name="Lajus A."/>
            <person name="Land M.L."/>
            <person name="Medigue C."/>
            <person name="Mikhailova N."/>
            <person name="Nolan M."/>
            <person name="Woyke T."/>
            <person name="Stolyar S."/>
            <person name="Vorholt J.A."/>
            <person name="Vuilleumier S."/>
        </authorList>
    </citation>
    <scope>NUCLEOTIDE SEQUENCE [LARGE SCALE GENOMIC DNA]</scope>
    <source>
        <strain evidence="2">CM4 / NCIMB 13688</strain>
    </source>
</reference>
<dbReference type="EMBL" id="CP001298">
    <property type="protein sequence ID" value="ACK84193.1"/>
    <property type="molecule type" value="Genomic_DNA"/>
</dbReference>
<gene>
    <name evidence="1" type="ordered locus">Mchl_3370</name>
</gene>
<evidence type="ECO:0000313" key="2">
    <source>
        <dbReference type="Proteomes" id="UP000002385"/>
    </source>
</evidence>
<organism evidence="1 2">
    <name type="scientific">Methylorubrum extorquens (strain CM4 / NCIMB 13688)</name>
    <name type="common">Methylobacterium extorquens</name>
    <dbReference type="NCBI Taxonomy" id="440085"/>
    <lineage>
        <taxon>Bacteria</taxon>
        <taxon>Pseudomonadati</taxon>
        <taxon>Pseudomonadota</taxon>
        <taxon>Alphaproteobacteria</taxon>
        <taxon>Hyphomicrobiales</taxon>
        <taxon>Methylobacteriaceae</taxon>
        <taxon>Methylorubrum</taxon>
    </lineage>
</organism>
<evidence type="ECO:0000313" key="1">
    <source>
        <dbReference type="EMBL" id="ACK84193.1"/>
    </source>
</evidence>
<proteinExistence type="predicted"/>
<dbReference type="Proteomes" id="UP000002385">
    <property type="component" value="Chromosome"/>
</dbReference>
<dbReference type="AlphaFoldDB" id="B7KTY3"/>
<dbReference type="HOGENOM" id="CLU_2494292_0_0_5"/>
<reference evidence="2" key="1">
    <citation type="submission" date="2008-12" db="EMBL/GenBank/DDBJ databases">
        <title>Complete sequence of chromosome of Methylobacterium chloromethanicum CM4.</title>
        <authorList>
            <consortium name="US DOE Joint Genome Institute"/>
            <person name="Lucas S."/>
            <person name="Copeland A."/>
            <person name="Lapidus A."/>
            <person name="Glavina del Rio T."/>
            <person name="Dalin E."/>
            <person name="Tice H."/>
            <person name="Bruce D."/>
            <person name="Goodwin L."/>
            <person name="Pitluck S."/>
            <person name="Chertkov O."/>
            <person name="Brettin T."/>
            <person name="Detter J.C."/>
            <person name="Han C."/>
            <person name="Larimer F."/>
            <person name="Land M."/>
            <person name="Hauser L."/>
            <person name="Kyrpides N."/>
            <person name="Mikhailova N."/>
            <person name="Marx C."/>
            <person name="Richardson P."/>
        </authorList>
    </citation>
    <scope>NUCLEOTIDE SEQUENCE [LARGE SCALE GENOMIC DNA]</scope>
    <source>
        <strain evidence="2">CM4 / NCIMB 13688</strain>
    </source>
</reference>
<sequence length="86" mass="9303">MEPADAASVAFDRETGLLAQLLAGKGVYGRDAAVSRIIEDLRRLEEEASFAGASRQTFQKIESARRLLGDKEALSLKGPLYPAKLP</sequence>
<name>B7KTY3_METC4</name>
<dbReference type="KEGG" id="mch:Mchl_3370"/>
<protein>
    <submittedName>
        <fullName evidence="1">Uncharacterized protein</fullName>
    </submittedName>
</protein>